<evidence type="ECO:0000313" key="1">
    <source>
        <dbReference type="EMBL" id="PFC74454.1"/>
    </source>
</evidence>
<dbReference type="EMBL" id="NTQT01000015">
    <property type="protein sequence ID" value="PFC74454.1"/>
    <property type="molecule type" value="Genomic_DNA"/>
</dbReference>
<organism evidence="1 2">
    <name type="scientific">Bacillus cereus</name>
    <dbReference type="NCBI Taxonomy" id="1396"/>
    <lineage>
        <taxon>Bacteria</taxon>
        <taxon>Bacillati</taxon>
        <taxon>Bacillota</taxon>
        <taxon>Bacilli</taxon>
        <taxon>Bacillales</taxon>
        <taxon>Bacillaceae</taxon>
        <taxon>Bacillus</taxon>
        <taxon>Bacillus cereus group</taxon>
    </lineage>
</organism>
<comment type="caution">
    <text evidence="1">The sequence shown here is derived from an EMBL/GenBank/DDBJ whole genome shotgun (WGS) entry which is preliminary data.</text>
</comment>
<sequence length="120" mass="14504">MSKYDELFQDYVFELIKAVIEEKERFERIRIINQYKFESKKELEKWIQEIFGPISNQGRIIAVLREYWLKCEELNMLGEGYANPRNFVTDWLSGTHQELYEIIKSMPYYPIGIDEEGNYC</sequence>
<gene>
    <name evidence="1" type="ORF">CN290_12340</name>
</gene>
<accession>A0A2A8Y468</accession>
<dbReference type="Proteomes" id="UP000220226">
    <property type="component" value="Unassembled WGS sequence"/>
</dbReference>
<protein>
    <submittedName>
        <fullName evidence="1">Uncharacterized protein</fullName>
    </submittedName>
</protein>
<proteinExistence type="predicted"/>
<dbReference type="AlphaFoldDB" id="A0A2A8Y468"/>
<evidence type="ECO:0000313" key="2">
    <source>
        <dbReference type="Proteomes" id="UP000220226"/>
    </source>
</evidence>
<name>A0A2A8Y468_BACCE</name>
<dbReference type="RefSeq" id="WP_098288813.1">
    <property type="nucleotide sequence ID" value="NZ_NTQT01000015.1"/>
</dbReference>
<reference evidence="1 2" key="1">
    <citation type="submission" date="2017-09" db="EMBL/GenBank/DDBJ databases">
        <title>Large-scale bioinformatics analysis of Bacillus genomes uncovers conserved roles of natural products in bacterial physiology.</title>
        <authorList>
            <consortium name="Agbiome Team Llc"/>
            <person name="Bleich R.M."/>
            <person name="Grubbs K.J."/>
            <person name="Santa Maria K.C."/>
            <person name="Allen S.E."/>
            <person name="Farag S."/>
            <person name="Shank E.A."/>
            <person name="Bowers A."/>
        </authorList>
    </citation>
    <scope>NUCLEOTIDE SEQUENCE [LARGE SCALE GENOMIC DNA]</scope>
    <source>
        <strain evidence="1 2">AFS025165</strain>
    </source>
</reference>